<protein>
    <submittedName>
        <fullName evidence="2">Uncharacterized protein</fullName>
    </submittedName>
</protein>
<dbReference type="Proteomes" id="UP000177506">
    <property type="component" value="Unassembled WGS sequence"/>
</dbReference>
<reference evidence="2 3" key="1">
    <citation type="submission" date="2016-08" db="EMBL/GenBank/DDBJ databases">
        <title>Hymenobacter coccineus sp. nov., Hymenobacter lapidarius sp. nov. and Hymenobacter glacialis sp. nov., isolated from Antarctic soil.</title>
        <authorList>
            <person name="Sedlacek I."/>
            <person name="Kralova S."/>
            <person name="Kyrova K."/>
            <person name="Maslanova I."/>
            <person name="Stankova E."/>
            <person name="Vrbovska V."/>
            <person name="Nemec M."/>
            <person name="Bartak M."/>
            <person name="Svec P."/>
            <person name="Busse H.-J."/>
            <person name="Pantucek R."/>
        </authorList>
    </citation>
    <scope>NUCLEOTIDE SEQUENCE [LARGE SCALE GENOMIC DNA]</scope>
    <source>
        <strain evidence="2 3">CCM 8649</strain>
    </source>
</reference>
<dbReference type="AlphaFoldDB" id="A0A1G1TIT4"/>
<evidence type="ECO:0000313" key="3">
    <source>
        <dbReference type="Proteomes" id="UP000177506"/>
    </source>
</evidence>
<accession>A0A1G1TIT4</accession>
<sequence>MDYNELSGRIEALLADILHRMDRHTEQQGTRTDKQRAQMRYSPSSLPMEHVSSGWKRLFLIRPARFLALEKLMNPGLVVTEPGFLLSPLTIATHC</sequence>
<comment type="caution">
    <text evidence="2">The sequence shown here is derived from an EMBL/GenBank/DDBJ whole genome shotgun (WGS) entry which is preliminary data.</text>
</comment>
<evidence type="ECO:0000256" key="1">
    <source>
        <dbReference type="SAM" id="MobiDB-lite"/>
    </source>
</evidence>
<dbReference type="EMBL" id="MDZA01000111">
    <property type="protein sequence ID" value="OGX90783.1"/>
    <property type="molecule type" value="Genomic_DNA"/>
</dbReference>
<dbReference type="RefSeq" id="WP_070742587.1">
    <property type="nucleotide sequence ID" value="NZ_MDZA01000111.1"/>
</dbReference>
<keyword evidence="3" id="KW-1185">Reference proteome</keyword>
<name>A0A1G1TIT4_9BACT</name>
<evidence type="ECO:0000313" key="2">
    <source>
        <dbReference type="EMBL" id="OGX90783.1"/>
    </source>
</evidence>
<gene>
    <name evidence="2" type="ORF">BEN49_00350</name>
</gene>
<feature type="region of interest" description="Disordered" evidence="1">
    <location>
        <begin position="23"/>
        <end position="49"/>
    </location>
</feature>
<proteinExistence type="predicted"/>
<feature type="compositionally biased region" description="Basic and acidic residues" evidence="1">
    <location>
        <begin position="23"/>
        <end position="36"/>
    </location>
</feature>
<organism evidence="2 3">
    <name type="scientific">Hymenobacter coccineus</name>
    <dbReference type="NCBI Taxonomy" id="1908235"/>
    <lineage>
        <taxon>Bacteria</taxon>
        <taxon>Pseudomonadati</taxon>
        <taxon>Bacteroidota</taxon>
        <taxon>Cytophagia</taxon>
        <taxon>Cytophagales</taxon>
        <taxon>Hymenobacteraceae</taxon>
        <taxon>Hymenobacter</taxon>
    </lineage>
</organism>